<feature type="signal peptide" evidence="1">
    <location>
        <begin position="1"/>
        <end position="22"/>
    </location>
</feature>
<dbReference type="STRING" id="192904.SAMN04488514_103296"/>
<evidence type="ECO:0000313" key="3">
    <source>
        <dbReference type="Proteomes" id="UP000199440"/>
    </source>
</evidence>
<feature type="chain" id="PRO_5011592211" evidence="1">
    <location>
        <begin position="23"/>
        <end position="374"/>
    </location>
</feature>
<dbReference type="EMBL" id="FNGV01000003">
    <property type="protein sequence ID" value="SDL89101.1"/>
    <property type="molecule type" value="Genomic_DNA"/>
</dbReference>
<dbReference type="RefSeq" id="WP_089887824.1">
    <property type="nucleotide sequence ID" value="NZ_FNGV01000003.1"/>
</dbReference>
<keyword evidence="3" id="KW-1185">Reference proteome</keyword>
<dbReference type="AlphaFoldDB" id="A0A1G9NRY0"/>
<dbReference type="OrthoDB" id="6400902at2"/>
<evidence type="ECO:0000313" key="2">
    <source>
        <dbReference type="EMBL" id="SDL89101.1"/>
    </source>
</evidence>
<name>A0A1G9NRY0_9FLAO</name>
<protein>
    <submittedName>
        <fullName evidence="2">Uncharacterized protein</fullName>
    </submittedName>
</protein>
<keyword evidence="1" id="KW-0732">Signal</keyword>
<sequence length="374" mass="42943">MKNSLGVIVFLLLAVCRAQIGASIHTLPQGDQDEVLIDRPEFYLMDWDQGVKLIEKETPLSIMVDSMGQQEVRMLTDEKSNPVLYTSDIETPVCADGECRLMHIRLYWTLLGEYAGFDRFPGLPLTKHDHDEFLQADYLKLHHLLSDKLSILERRSIDELVVKPEQPEVEGADALSGATITEVKESVVAGALYSCYVAWHLVHGAIKEDIKKYTMSLVNEEMVRTMLNSNSVDYQMFALNRLEIEKYPEYVDRISEIFESGIPMVRSFIIKNLPDVFWNTEKLQRPFWNNFAKVDINSRSLLLDHLESASIATLEDISSQLGAMTKNQLKSYLQHLEEQRIKSRIIHKNLENFSSSDSEKYAYLVAQYLEENNN</sequence>
<dbReference type="Proteomes" id="UP000199440">
    <property type="component" value="Unassembled WGS sequence"/>
</dbReference>
<accession>A0A1G9NRY0</accession>
<evidence type="ECO:0000256" key="1">
    <source>
        <dbReference type="SAM" id="SignalP"/>
    </source>
</evidence>
<organism evidence="2 3">
    <name type="scientific">Kriegella aquimaris</name>
    <dbReference type="NCBI Taxonomy" id="192904"/>
    <lineage>
        <taxon>Bacteria</taxon>
        <taxon>Pseudomonadati</taxon>
        <taxon>Bacteroidota</taxon>
        <taxon>Flavobacteriia</taxon>
        <taxon>Flavobacteriales</taxon>
        <taxon>Flavobacteriaceae</taxon>
        <taxon>Kriegella</taxon>
    </lineage>
</organism>
<proteinExistence type="predicted"/>
<gene>
    <name evidence="2" type="ORF">SAMN04488514_103296</name>
</gene>
<reference evidence="3" key="1">
    <citation type="submission" date="2016-10" db="EMBL/GenBank/DDBJ databases">
        <authorList>
            <person name="Varghese N."/>
            <person name="Submissions S."/>
        </authorList>
    </citation>
    <scope>NUCLEOTIDE SEQUENCE [LARGE SCALE GENOMIC DNA]</scope>
    <source>
        <strain evidence="3">DSM 19886</strain>
    </source>
</reference>